<sequence>MPTVHSQRTAAPRAHRGTGGKLQVPGFAQDGLESLGEKTKHRLCSPTKVGGRRQKRLDRWDIILEKDTAEFSCGMHLRHRHRAPSPPNAHIVHFLTDACVSGQWLSAIILSLYCFLPSCLPAGQTVDYSSVESVVSRQGDTAILRCYLLDGVSKGAWLNRSSIIFAGNDKWSVDPRVSIVSSIGDKHEYSLQIQKVDVTDDGQYTCSIQNKHSPRPKLLNLIVKALPGDPRGVPRPVERHSLSSVSWVFPEASSRWDIRLEHLPREASQGASKIDAPKPPQLTPLDARRSSGSTPSSSRMTELLTLSLRGAPSHPAEETHFGRLYPRSCPFGHYPKFMTIGEGGKRGIDHW</sequence>
<comment type="caution">
    <text evidence="1">The sequence shown here is derived from an EMBL/GenBank/DDBJ whole genome shotgun (WGS) entry which is preliminary data.</text>
</comment>
<evidence type="ECO:0000313" key="2">
    <source>
        <dbReference type="Proteomes" id="UP000831701"/>
    </source>
</evidence>
<protein>
    <submittedName>
        <fullName evidence="1">Uncharacterized protein</fullName>
    </submittedName>
</protein>
<accession>A0ACB8WKI4</accession>
<dbReference type="EMBL" id="CM041538">
    <property type="protein sequence ID" value="KAI3368251.1"/>
    <property type="molecule type" value="Genomic_DNA"/>
</dbReference>
<reference evidence="1" key="1">
    <citation type="submission" date="2022-04" db="EMBL/GenBank/DDBJ databases">
        <title>Jade perch genome.</title>
        <authorList>
            <person name="Chao B."/>
        </authorList>
    </citation>
    <scope>NUCLEOTIDE SEQUENCE</scope>
    <source>
        <strain evidence="1">CB-2022</strain>
    </source>
</reference>
<organism evidence="1 2">
    <name type="scientific">Scortum barcoo</name>
    <name type="common">barcoo grunter</name>
    <dbReference type="NCBI Taxonomy" id="214431"/>
    <lineage>
        <taxon>Eukaryota</taxon>
        <taxon>Metazoa</taxon>
        <taxon>Chordata</taxon>
        <taxon>Craniata</taxon>
        <taxon>Vertebrata</taxon>
        <taxon>Euteleostomi</taxon>
        <taxon>Actinopterygii</taxon>
        <taxon>Neopterygii</taxon>
        <taxon>Teleostei</taxon>
        <taxon>Neoteleostei</taxon>
        <taxon>Acanthomorphata</taxon>
        <taxon>Eupercaria</taxon>
        <taxon>Centrarchiformes</taxon>
        <taxon>Terapontoidei</taxon>
        <taxon>Terapontidae</taxon>
        <taxon>Scortum</taxon>
    </lineage>
</organism>
<proteinExistence type="predicted"/>
<name>A0ACB8WKI4_9TELE</name>
<evidence type="ECO:0000313" key="1">
    <source>
        <dbReference type="EMBL" id="KAI3368251.1"/>
    </source>
</evidence>
<dbReference type="Proteomes" id="UP000831701">
    <property type="component" value="Chromosome 8"/>
</dbReference>
<keyword evidence="2" id="KW-1185">Reference proteome</keyword>
<gene>
    <name evidence="1" type="ORF">L3Q82_007971</name>
</gene>